<reference evidence="1" key="1">
    <citation type="submission" date="2022-03" db="EMBL/GenBank/DDBJ databases">
        <authorList>
            <person name="Martin H S."/>
        </authorList>
    </citation>
    <scope>NUCLEOTIDE SEQUENCE</scope>
</reference>
<gene>
    <name evidence="1" type="ORF">IPOD504_LOCUS695</name>
</gene>
<protein>
    <submittedName>
        <fullName evidence="1">Uncharacterized protein</fullName>
    </submittedName>
</protein>
<organism evidence="1 2">
    <name type="scientific">Iphiclides podalirius</name>
    <name type="common">scarce swallowtail</name>
    <dbReference type="NCBI Taxonomy" id="110791"/>
    <lineage>
        <taxon>Eukaryota</taxon>
        <taxon>Metazoa</taxon>
        <taxon>Ecdysozoa</taxon>
        <taxon>Arthropoda</taxon>
        <taxon>Hexapoda</taxon>
        <taxon>Insecta</taxon>
        <taxon>Pterygota</taxon>
        <taxon>Neoptera</taxon>
        <taxon>Endopterygota</taxon>
        <taxon>Lepidoptera</taxon>
        <taxon>Glossata</taxon>
        <taxon>Ditrysia</taxon>
        <taxon>Papilionoidea</taxon>
        <taxon>Papilionidae</taxon>
        <taxon>Papilioninae</taxon>
        <taxon>Iphiclides</taxon>
    </lineage>
</organism>
<evidence type="ECO:0000313" key="2">
    <source>
        <dbReference type="Proteomes" id="UP000837857"/>
    </source>
</evidence>
<name>A0ABN8HR64_9NEOP</name>
<dbReference type="Proteomes" id="UP000837857">
    <property type="component" value="Chromosome 1"/>
</dbReference>
<feature type="non-terminal residue" evidence="1">
    <location>
        <position position="96"/>
    </location>
</feature>
<sequence length="96" mass="10689">MIDWSQQPTQRIVYLHMSHLIALGAESGKIGRLFAMMIHMYAEKVGASHTFLAYVSLESTLARVMLIPYVHLQIVAGGEEPMAGWTLYAARFAVPP</sequence>
<keyword evidence="2" id="KW-1185">Reference proteome</keyword>
<accession>A0ABN8HR64</accession>
<evidence type="ECO:0000313" key="1">
    <source>
        <dbReference type="EMBL" id="CAH2035770.1"/>
    </source>
</evidence>
<proteinExistence type="predicted"/>
<dbReference type="EMBL" id="OW152813">
    <property type="protein sequence ID" value="CAH2035770.1"/>
    <property type="molecule type" value="Genomic_DNA"/>
</dbReference>